<dbReference type="PATRIC" id="fig|1189621.3.peg.1258"/>
<gene>
    <name evidence="2" type="ORF">A3SI_06019</name>
</gene>
<dbReference type="SUPFAM" id="SSF82153">
    <property type="entry name" value="FAS1 domain"/>
    <property type="match status" value="2"/>
</dbReference>
<protein>
    <submittedName>
        <fullName evidence="2">Beta-Ig-H3/fasciclin</fullName>
    </submittedName>
</protein>
<dbReference type="InterPro" id="IPR050904">
    <property type="entry name" value="Adhesion/Biosynth-related"/>
</dbReference>
<proteinExistence type="predicted"/>
<dbReference type="RefSeq" id="WP_009054007.1">
    <property type="nucleotide sequence ID" value="NZ_AJYA01000013.1"/>
</dbReference>
<dbReference type="PANTHER" id="PTHR10900:SF77">
    <property type="entry name" value="FI19380P1"/>
    <property type="match status" value="1"/>
</dbReference>
<dbReference type="Gene3D" id="2.30.180.10">
    <property type="entry name" value="FAS1 domain"/>
    <property type="match status" value="2"/>
</dbReference>
<name>I5C7B0_9BACT</name>
<dbReference type="Proteomes" id="UP000005551">
    <property type="component" value="Unassembled WGS sequence"/>
</dbReference>
<reference evidence="2 3" key="1">
    <citation type="submission" date="2012-05" db="EMBL/GenBank/DDBJ databases">
        <title>Genome sequence of Nitritalea halalkaliphila LW7.</title>
        <authorList>
            <person name="Jangir P.K."/>
            <person name="Singh A."/>
            <person name="Shivaji S."/>
            <person name="Sharma R."/>
        </authorList>
    </citation>
    <scope>NUCLEOTIDE SEQUENCE [LARGE SCALE GENOMIC DNA]</scope>
    <source>
        <strain evidence="2 3">LW7</strain>
    </source>
</reference>
<dbReference type="InterPro" id="IPR000782">
    <property type="entry name" value="FAS1_domain"/>
</dbReference>
<dbReference type="STRING" id="1189621.A3SI_06019"/>
<feature type="domain" description="FAS1" evidence="1">
    <location>
        <begin position="40"/>
        <end position="173"/>
    </location>
</feature>
<dbReference type="GO" id="GO:0005615">
    <property type="term" value="C:extracellular space"/>
    <property type="evidence" value="ECO:0007669"/>
    <property type="project" value="TreeGrafter"/>
</dbReference>
<dbReference type="AlphaFoldDB" id="I5C7B0"/>
<dbReference type="FunFam" id="2.30.180.10:FF:000032">
    <property type="entry name" value="Fasciclin domain-containing protein, putative"/>
    <property type="match status" value="2"/>
</dbReference>
<comment type="caution">
    <text evidence="2">The sequence shown here is derived from an EMBL/GenBank/DDBJ whole genome shotgun (WGS) entry which is preliminary data.</text>
</comment>
<dbReference type="PROSITE" id="PS50213">
    <property type="entry name" value="FAS1"/>
    <property type="match status" value="2"/>
</dbReference>
<dbReference type="EMBL" id="AJYA01000013">
    <property type="protein sequence ID" value="EIM77712.1"/>
    <property type="molecule type" value="Genomic_DNA"/>
</dbReference>
<organism evidence="2 3">
    <name type="scientific">Nitritalea halalkaliphila LW7</name>
    <dbReference type="NCBI Taxonomy" id="1189621"/>
    <lineage>
        <taxon>Bacteria</taxon>
        <taxon>Pseudomonadati</taxon>
        <taxon>Bacteroidota</taxon>
        <taxon>Cytophagia</taxon>
        <taxon>Cytophagales</taxon>
        <taxon>Cyclobacteriaceae</taxon>
        <taxon>Nitritalea</taxon>
    </lineage>
</organism>
<dbReference type="Pfam" id="PF02469">
    <property type="entry name" value="Fasciclin"/>
    <property type="match status" value="2"/>
</dbReference>
<evidence type="ECO:0000259" key="1">
    <source>
        <dbReference type="PROSITE" id="PS50213"/>
    </source>
</evidence>
<feature type="domain" description="FAS1" evidence="1">
    <location>
        <begin position="182"/>
        <end position="317"/>
    </location>
</feature>
<dbReference type="PROSITE" id="PS51257">
    <property type="entry name" value="PROKAR_LIPOPROTEIN"/>
    <property type="match status" value="1"/>
</dbReference>
<evidence type="ECO:0000313" key="3">
    <source>
        <dbReference type="Proteomes" id="UP000005551"/>
    </source>
</evidence>
<accession>I5C7B0</accession>
<dbReference type="PANTHER" id="PTHR10900">
    <property type="entry name" value="PERIOSTIN-RELATED"/>
    <property type="match status" value="1"/>
</dbReference>
<evidence type="ECO:0000313" key="2">
    <source>
        <dbReference type="EMBL" id="EIM77712.1"/>
    </source>
</evidence>
<dbReference type="SMART" id="SM00554">
    <property type="entry name" value="FAS1"/>
    <property type="match status" value="2"/>
</dbReference>
<keyword evidence="3" id="KW-1185">Reference proteome</keyword>
<dbReference type="InterPro" id="IPR036378">
    <property type="entry name" value="FAS1_dom_sf"/>
</dbReference>
<sequence>MNFFQKYSKFTTPALGLALAMGFTACSDEDDPIPTPPAAESNIVEIAADTPDFSTLVTAVETAGLVETLSSDGPFTVFAPTNAAFEAFLEENNLTADALLGMEGLGDVLTYHVLAGEAMAANLEAGRLNTVADAPIFVSIAENGNVWINGNTRVVQTDIDASNGVIHVLDFVLMPPSENIAEMVIAATEAETPEFTQLLAALQRADLAGAFMGGFEDDFTVFAPTDAAFMALYEALEVDGIEDIDVETLTAVLQLHVIGNTRAFSQDLRDGMEVATLGGAEITVDLTAMTVGGAPLNSDSLNMLATNGVIHVIDAVILPEMAEEEDDDMEG</sequence>